<reference evidence="9 10" key="1">
    <citation type="journal article" date="2019" name="Int. J. Syst. Evol. Microbiol.">
        <title>The Global Catalogue of Microorganisms (GCM) 10K type strain sequencing project: providing services to taxonomists for standard genome sequencing and annotation.</title>
        <authorList>
            <consortium name="The Broad Institute Genomics Platform"/>
            <consortium name="The Broad Institute Genome Sequencing Center for Infectious Disease"/>
            <person name="Wu L."/>
            <person name="Ma J."/>
        </authorList>
    </citation>
    <scope>NUCLEOTIDE SEQUENCE [LARGE SCALE GENOMIC DNA]</scope>
    <source>
        <strain evidence="9 10">JCM 15481</strain>
    </source>
</reference>
<keyword evidence="10" id="KW-1185">Reference proteome</keyword>
<comment type="subcellular location">
    <subcellularLocation>
        <location evidence="1">Cell membrane</location>
        <topology evidence="1">Multi-pass membrane protein</topology>
    </subcellularLocation>
</comment>
<comment type="caution">
    <text evidence="9">The sequence shown here is derived from an EMBL/GenBank/DDBJ whole genome shotgun (WGS) entry which is preliminary data.</text>
</comment>
<proteinExistence type="predicted"/>
<gene>
    <name evidence="9" type="ORF">GCM10009802_26500</name>
</gene>
<name>A0ABN2Y7X0_9ACTN</name>
<dbReference type="Pfam" id="PF13396">
    <property type="entry name" value="PLDc_N"/>
    <property type="match status" value="1"/>
</dbReference>
<feature type="domain" description="Cardiolipin synthase N-terminal" evidence="8">
    <location>
        <begin position="11"/>
        <end position="55"/>
    </location>
</feature>
<dbReference type="Proteomes" id="UP001500443">
    <property type="component" value="Unassembled WGS sequence"/>
</dbReference>
<dbReference type="RefSeq" id="WP_344290151.1">
    <property type="nucleotide sequence ID" value="NZ_BAAAPF010000067.1"/>
</dbReference>
<accession>A0ABN2Y7X0</accession>
<evidence type="ECO:0000259" key="8">
    <source>
        <dbReference type="Pfam" id="PF13396"/>
    </source>
</evidence>
<evidence type="ECO:0000256" key="4">
    <source>
        <dbReference type="ARBA" id="ARBA00022989"/>
    </source>
</evidence>
<feature type="compositionally biased region" description="Basic and acidic residues" evidence="6">
    <location>
        <begin position="83"/>
        <end position="93"/>
    </location>
</feature>
<protein>
    <submittedName>
        <fullName evidence="9">PLD nuclease N-terminal domain-containing protein</fullName>
    </submittedName>
</protein>
<dbReference type="EMBL" id="BAAAPF010000067">
    <property type="protein sequence ID" value="GAA2122552.1"/>
    <property type="molecule type" value="Genomic_DNA"/>
</dbReference>
<evidence type="ECO:0000256" key="3">
    <source>
        <dbReference type="ARBA" id="ARBA00022692"/>
    </source>
</evidence>
<evidence type="ECO:0000256" key="6">
    <source>
        <dbReference type="SAM" id="MobiDB-lite"/>
    </source>
</evidence>
<dbReference type="InterPro" id="IPR027379">
    <property type="entry name" value="CLS_N"/>
</dbReference>
<organism evidence="9 10">
    <name type="scientific">Streptomyces synnematoformans</name>
    <dbReference type="NCBI Taxonomy" id="415721"/>
    <lineage>
        <taxon>Bacteria</taxon>
        <taxon>Bacillati</taxon>
        <taxon>Actinomycetota</taxon>
        <taxon>Actinomycetes</taxon>
        <taxon>Kitasatosporales</taxon>
        <taxon>Streptomycetaceae</taxon>
        <taxon>Streptomyces</taxon>
    </lineage>
</organism>
<keyword evidence="2" id="KW-1003">Cell membrane</keyword>
<keyword evidence="4 7" id="KW-1133">Transmembrane helix</keyword>
<evidence type="ECO:0000256" key="7">
    <source>
        <dbReference type="SAM" id="Phobius"/>
    </source>
</evidence>
<evidence type="ECO:0000256" key="5">
    <source>
        <dbReference type="ARBA" id="ARBA00023136"/>
    </source>
</evidence>
<keyword evidence="5 7" id="KW-0472">Membrane</keyword>
<evidence type="ECO:0000313" key="9">
    <source>
        <dbReference type="EMBL" id="GAA2122552.1"/>
    </source>
</evidence>
<evidence type="ECO:0000313" key="10">
    <source>
        <dbReference type="Proteomes" id="UP001500443"/>
    </source>
</evidence>
<evidence type="ECO:0000256" key="2">
    <source>
        <dbReference type="ARBA" id="ARBA00022475"/>
    </source>
</evidence>
<feature type="compositionally biased region" description="Basic and acidic residues" evidence="6">
    <location>
        <begin position="107"/>
        <end position="120"/>
    </location>
</feature>
<sequence>MLLLFFLFLAVVIYALIDCAVTKKEDAKHLPKVAWIVLIVLFPLLGSVGWLLAGRNRRRPAAPGGEGGPVRRSTWVAPDDNPDFLKKLGDENAKSAGGDGGADGDDEGRGEGRGDGGPRR</sequence>
<feature type="transmembrane region" description="Helical" evidence="7">
    <location>
        <begin position="33"/>
        <end position="53"/>
    </location>
</feature>
<feature type="region of interest" description="Disordered" evidence="6">
    <location>
        <begin position="57"/>
        <end position="120"/>
    </location>
</feature>
<keyword evidence="3 7" id="KW-0812">Transmembrane</keyword>
<evidence type="ECO:0000256" key="1">
    <source>
        <dbReference type="ARBA" id="ARBA00004651"/>
    </source>
</evidence>